<evidence type="ECO:0000259" key="2">
    <source>
        <dbReference type="PROSITE" id="PS51841"/>
    </source>
</evidence>
<dbReference type="AlphaFoldDB" id="A0A1M7E4I5"/>
<dbReference type="OrthoDB" id="9758406at2"/>
<reference evidence="3 4" key="1">
    <citation type="submission" date="2016-11" db="EMBL/GenBank/DDBJ databases">
        <authorList>
            <person name="Jaros S."/>
            <person name="Januszkiewicz K."/>
            <person name="Wedrychowicz H."/>
        </authorList>
    </citation>
    <scope>NUCLEOTIDE SEQUENCE [LARGE SCALE GENOMIC DNA]</scope>
    <source>
        <strain evidence="3 4">DSM 27406</strain>
    </source>
</reference>
<evidence type="ECO:0000313" key="4">
    <source>
        <dbReference type="Proteomes" id="UP000184420"/>
    </source>
</evidence>
<keyword evidence="4" id="KW-1185">Reference proteome</keyword>
<evidence type="ECO:0000256" key="1">
    <source>
        <dbReference type="SAM" id="SignalP"/>
    </source>
</evidence>
<dbReference type="PROSITE" id="PS51841">
    <property type="entry name" value="LTD"/>
    <property type="match status" value="1"/>
</dbReference>
<feature type="signal peptide" evidence="1">
    <location>
        <begin position="1"/>
        <end position="19"/>
    </location>
</feature>
<dbReference type="Gene3D" id="2.60.40.4070">
    <property type="match status" value="1"/>
</dbReference>
<sequence length="575" mass="63331">MFLTLVCHALVMRAASLMAADTIYPHIHEIVIHEIMAKPTPAKGLPPIEYLELLNRTKEAINLKDCILKVNSREVILPAVTLPPEELGLLCQQTAVDSFPHATIIPIARWPAIADDTGVIVLYTPRREVIHAVSYNRSWYNHPAKDDGGYSLEMINDAIPCAGKSNWRASTAAAGGTPGNINAAAADWDEQLRPDLLYSSIPDSIHTQLVFAIPLDSSTAAIPSCYELTETGSGRVLHASRVTVIPPLFTRVLVEWETAMLPSEKYYLHTKKLISCTGMESLQFTDLPLAMPTPADTGQLLFSEILFDPDKDIPGFIEIVNKGNHAIDLQQLVFRNIRGDAGADPAKRLSNDHRILLPGQCLAFTANAMALCNRYGCTQPRGITEINMPATYVAGGQLLLSSTDSVEQDLLKYNADWHFRLLHDGEGISLARISFEHPAAKADNWTSTPSNDGFATPGWIREVPAGRPEELNFSNLTPFFTPESAGGSQVAKCSLELGKQQWMGTVGIYDITGKPIRTLVKNMLLSGTASWTWDGCDEKKVLLPAGVYIFLIEIFNLKGQTRRWKEPVILARNFH</sequence>
<evidence type="ECO:0000313" key="3">
    <source>
        <dbReference type="EMBL" id="SHL86654.1"/>
    </source>
</evidence>
<organism evidence="3 4">
    <name type="scientific">Chitinophaga jiangningensis</name>
    <dbReference type="NCBI Taxonomy" id="1419482"/>
    <lineage>
        <taxon>Bacteria</taxon>
        <taxon>Pseudomonadati</taxon>
        <taxon>Bacteroidota</taxon>
        <taxon>Chitinophagia</taxon>
        <taxon>Chitinophagales</taxon>
        <taxon>Chitinophagaceae</taxon>
        <taxon>Chitinophaga</taxon>
    </lineage>
</organism>
<proteinExistence type="predicted"/>
<dbReference type="RefSeq" id="WP_143159949.1">
    <property type="nucleotide sequence ID" value="NZ_FRBL01000005.1"/>
</dbReference>
<protein>
    <submittedName>
        <fullName evidence="3">Lamin Tail Domain</fullName>
    </submittedName>
</protein>
<dbReference type="EMBL" id="FRBL01000005">
    <property type="protein sequence ID" value="SHL86654.1"/>
    <property type="molecule type" value="Genomic_DNA"/>
</dbReference>
<feature type="domain" description="LTD" evidence="2">
    <location>
        <begin position="21"/>
        <end position="137"/>
    </location>
</feature>
<feature type="chain" id="PRO_5009925301" evidence="1">
    <location>
        <begin position="20"/>
        <end position="575"/>
    </location>
</feature>
<dbReference type="Proteomes" id="UP000184420">
    <property type="component" value="Unassembled WGS sequence"/>
</dbReference>
<gene>
    <name evidence="3" type="ORF">SAMN05444266_105277</name>
</gene>
<name>A0A1M7E4I5_9BACT</name>
<keyword evidence="1" id="KW-0732">Signal</keyword>
<dbReference type="InterPro" id="IPR001322">
    <property type="entry name" value="Lamin_tail_dom"/>
</dbReference>
<dbReference type="STRING" id="1419482.SAMN05444266_105277"/>
<accession>A0A1M7E4I5</accession>